<dbReference type="PANTHER" id="PTHR42850">
    <property type="entry name" value="METALLOPHOSPHOESTERASE"/>
    <property type="match status" value="1"/>
</dbReference>
<protein>
    <submittedName>
        <fullName evidence="2">Serine/threonine protein phosphatase 1</fullName>
        <ecNumber evidence="2">3.1.3.16</ecNumber>
    </submittedName>
</protein>
<dbReference type="Pfam" id="PF00149">
    <property type="entry name" value="Metallophos"/>
    <property type="match status" value="1"/>
</dbReference>
<name>A0A7X0JM92_9HYPH</name>
<reference evidence="2 3" key="1">
    <citation type="submission" date="2020-08" db="EMBL/GenBank/DDBJ databases">
        <title>The Agave Microbiome: Exploring the role of microbial communities in plant adaptations to desert environments.</title>
        <authorList>
            <person name="Partida-Martinez L.P."/>
        </authorList>
    </citation>
    <scope>NUCLEOTIDE SEQUENCE [LARGE SCALE GENOMIC DNA]</scope>
    <source>
        <strain evidence="2 3">AS3.12</strain>
    </source>
</reference>
<proteinExistence type="predicted"/>
<dbReference type="CDD" id="cd00144">
    <property type="entry name" value="MPP_PPP_family"/>
    <property type="match status" value="1"/>
</dbReference>
<dbReference type="Proteomes" id="UP000585437">
    <property type="component" value="Unassembled WGS sequence"/>
</dbReference>
<dbReference type="EMBL" id="JACHBU010000004">
    <property type="protein sequence ID" value="MBB6509322.1"/>
    <property type="molecule type" value="Genomic_DNA"/>
</dbReference>
<dbReference type="Gene3D" id="3.60.21.10">
    <property type="match status" value="1"/>
</dbReference>
<dbReference type="SUPFAM" id="SSF56300">
    <property type="entry name" value="Metallo-dependent phosphatases"/>
    <property type="match status" value="1"/>
</dbReference>
<dbReference type="EC" id="3.1.3.16" evidence="2"/>
<dbReference type="InterPro" id="IPR050126">
    <property type="entry name" value="Ap4A_hydrolase"/>
</dbReference>
<dbReference type="RefSeq" id="WP_113111039.1">
    <property type="nucleotide sequence ID" value="NZ_JACHBU010000004.1"/>
</dbReference>
<sequence>MRKVIGWLTQKRSSQGSVPRPRRRIDLGVDAPTYPIYAIGDVHGCLELLKEAEAKIARDIEETRRAGVVVLLGDYVDRGPASSGVLDYLIKPSEYGLRRLPLCGNHDDVFRLFLDDPDTHGEWLSLGGEQTLASYGLDVHDQNFRQRSRNGTLKQLLAEVVPDAHRQFLTDLPISMKVGQLLFVHAGIRPGVALKDQEEADLMWIRDPFLAKGPNLPSTFVIHGHTPQAEPSLGPNRIGIDTGAFYSGKLTILRIAGEETRFI</sequence>
<dbReference type="InterPro" id="IPR029052">
    <property type="entry name" value="Metallo-depent_PP-like"/>
</dbReference>
<dbReference type="GO" id="GO:0110154">
    <property type="term" value="P:RNA decapping"/>
    <property type="evidence" value="ECO:0007669"/>
    <property type="project" value="TreeGrafter"/>
</dbReference>
<evidence type="ECO:0000313" key="3">
    <source>
        <dbReference type="Proteomes" id="UP000585437"/>
    </source>
</evidence>
<evidence type="ECO:0000313" key="2">
    <source>
        <dbReference type="EMBL" id="MBB6509322.1"/>
    </source>
</evidence>
<organism evidence="2 3">
    <name type="scientific">Rhizobium soli</name>
    <dbReference type="NCBI Taxonomy" id="424798"/>
    <lineage>
        <taxon>Bacteria</taxon>
        <taxon>Pseudomonadati</taxon>
        <taxon>Pseudomonadota</taxon>
        <taxon>Alphaproteobacteria</taxon>
        <taxon>Hyphomicrobiales</taxon>
        <taxon>Rhizobiaceae</taxon>
        <taxon>Rhizobium/Agrobacterium group</taxon>
        <taxon>Rhizobium</taxon>
    </lineage>
</organism>
<keyword evidence="2" id="KW-0378">Hydrolase</keyword>
<dbReference type="GO" id="GO:0004722">
    <property type="term" value="F:protein serine/threonine phosphatase activity"/>
    <property type="evidence" value="ECO:0007669"/>
    <property type="project" value="UniProtKB-EC"/>
</dbReference>
<comment type="caution">
    <text evidence="2">The sequence shown here is derived from an EMBL/GenBank/DDBJ whole genome shotgun (WGS) entry which is preliminary data.</text>
</comment>
<dbReference type="InterPro" id="IPR004843">
    <property type="entry name" value="Calcineurin-like_PHP"/>
</dbReference>
<accession>A0A7X0JM92</accession>
<dbReference type="GO" id="GO:0005737">
    <property type="term" value="C:cytoplasm"/>
    <property type="evidence" value="ECO:0007669"/>
    <property type="project" value="TreeGrafter"/>
</dbReference>
<dbReference type="GO" id="GO:0008803">
    <property type="term" value="F:bis(5'-nucleosyl)-tetraphosphatase (symmetrical) activity"/>
    <property type="evidence" value="ECO:0007669"/>
    <property type="project" value="TreeGrafter"/>
</dbReference>
<gene>
    <name evidence="2" type="ORF">F4695_002679</name>
</gene>
<evidence type="ECO:0000259" key="1">
    <source>
        <dbReference type="Pfam" id="PF00149"/>
    </source>
</evidence>
<dbReference type="PANTHER" id="PTHR42850:SF4">
    <property type="entry name" value="ZINC-DEPENDENT ENDOPOLYPHOSPHATASE"/>
    <property type="match status" value="1"/>
</dbReference>
<keyword evidence="3" id="KW-1185">Reference proteome</keyword>
<feature type="domain" description="Calcineurin-like phosphoesterase" evidence="1">
    <location>
        <begin position="35"/>
        <end position="228"/>
    </location>
</feature>
<dbReference type="AlphaFoldDB" id="A0A7X0JM92"/>